<name>A0A939JFU3_9BACT</name>
<evidence type="ECO:0000313" key="1">
    <source>
        <dbReference type="EMBL" id="MBO0360792.1"/>
    </source>
</evidence>
<organism evidence="1 2">
    <name type="scientific">Hymenobacter telluris</name>
    <dbReference type="NCBI Taxonomy" id="2816474"/>
    <lineage>
        <taxon>Bacteria</taxon>
        <taxon>Pseudomonadati</taxon>
        <taxon>Bacteroidota</taxon>
        <taxon>Cytophagia</taxon>
        <taxon>Cytophagales</taxon>
        <taxon>Hymenobacteraceae</taxon>
        <taxon>Hymenobacter</taxon>
    </lineage>
</organism>
<dbReference type="Proteomes" id="UP000664144">
    <property type="component" value="Unassembled WGS sequence"/>
</dbReference>
<accession>A0A939JFU3</accession>
<evidence type="ECO:0000313" key="2">
    <source>
        <dbReference type="Proteomes" id="UP000664144"/>
    </source>
</evidence>
<gene>
    <name evidence="1" type="ORF">J0X19_22725</name>
</gene>
<proteinExistence type="predicted"/>
<dbReference type="InterPro" id="IPR025459">
    <property type="entry name" value="DUF4279"/>
</dbReference>
<dbReference type="AlphaFoldDB" id="A0A939JFU3"/>
<dbReference type="EMBL" id="JAFLQZ010000023">
    <property type="protein sequence ID" value="MBO0360792.1"/>
    <property type="molecule type" value="Genomic_DNA"/>
</dbReference>
<dbReference type="Pfam" id="PF14106">
    <property type="entry name" value="DUF4279"/>
    <property type="match status" value="1"/>
</dbReference>
<protein>
    <submittedName>
        <fullName evidence="1">DUF4279 domain-containing protein</fullName>
    </submittedName>
</protein>
<sequence>MTRTLGIEPTNAWRIGDKGKYVPGMKFSCWEWSTEKGKEHVLIDDLVDEVLSKLEGKEELIVALKQQLGLESVLEIVLDIDINEEKTTPALGHDLRTINFLYRTQTYTDVDIYRYDSREKE</sequence>
<comment type="caution">
    <text evidence="1">The sequence shown here is derived from an EMBL/GenBank/DDBJ whole genome shotgun (WGS) entry which is preliminary data.</text>
</comment>
<reference evidence="1" key="1">
    <citation type="submission" date="2021-03" db="EMBL/GenBank/DDBJ databases">
        <authorList>
            <person name="Kim M.K."/>
        </authorList>
    </citation>
    <scope>NUCLEOTIDE SEQUENCE</scope>
    <source>
        <strain evidence="1">BT186</strain>
    </source>
</reference>
<keyword evidence="2" id="KW-1185">Reference proteome</keyword>